<evidence type="ECO:0000313" key="1">
    <source>
        <dbReference type="EMBL" id="MBX74441.1"/>
    </source>
</evidence>
<dbReference type="EMBL" id="GGEC01093957">
    <property type="protein sequence ID" value="MBX74441.1"/>
    <property type="molecule type" value="Transcribed_RNA"/>
</dbReference>
<accession>A0A2P2R5E1</accession>
<organism evidence="1">
    <name type="scientific">Rhizophora mucronata</name>
    <name type="common">Asiatic mangrove</name>
    <dbReference type="NCBI Taxonomy" id="61149"/>
    <lineage>
        <taxon>Eukaryota</taxon>
        <taxon>Viridiplantae</taxon>
        <taxon>Streptophyta</taxon>
        <taxon>Embryophyta</taxon>
        <taxon>Tracheophyta</taxon>
        <taxon>Spermatophyta</taxon>
        <taxon>Magnoliopsida</taxon>
        <taxon>eudicotyledons</taxon>
        <taxon>Gunneridae</taxon>
        <taxon>Pentapetalae</taxon>
        <taxon>rosids</taxon>
        <taxon>fabids</taxon>
        <taxon>Malpighiales</taxon>
        <taxon>Rhizophoraceae</taxon>
        <taxon>Rhizophora</taxon>
    </lineage>
</organism>
<sequence>MKQRVVLIQQNSESKLNLRI</sequence>
<dbReference type="AlphaFoldDB" id="A0A2P2R5E1"/>
<proteinExistence type="predicted"/>
<name>A0A2P2R5E1_RHIMU</name>
<reference evidence="1" key="1">
    <citation type="submission" date="2018-02" db="EMBL/GenBank/DDBJ databases">
        <title>Rhizophora mucronata_Transcriptome.</title>
        <authorList>
            <person name="Meera S.P."/>
            <person name="Sreeshan A."/>
            <person name="Augustine A."/>
        </authorList>
    </citation>
    <scope>NUCLEOTIDE SEQUENCE</scope>
    <source>
        <tissue evidence="1">Leaf</tissue>
    </source>
</reference>
<protein>
    <submittedName>
        <fullName evidence="1">Uncharacterized protein</fullName>
    </submittedName>
</protein>